<dbReference type="NCBIfam" id="TIGR00172">
    <property type="entry name" value="maf"/>
    <property type="match status" value="1"/>
</dbReference>
<gene>
    <name evidence="4" type="ORF">HMPREF1863_01756</name>
</gene>
<evidence type="ECO:0000313" key="5">
    <source>
        <dbReference type="Proteomes" id="UP000070442"/>
    </source>
</evidence>
<dbReference type="Pfam" id="PF02545">
    <property type="entry name" value="Maf"/>
    <property type="match status" value="1"/>
</dbReference>
<evidence type="ECO:0000313" key="4">
    <source>
        <dbReference type="EMBL" id="KXB65248.1"/>
    </source>
</evidence>
<dbReference type="EMBL" id="LSDG01000045">
    <property type="protein sequence ID" value="KXB65248.1"/>
    <property type="molecule type" value="Genomic_DNA"/>
</dbReference>
<reference evidence="5" key="1">
    <citation type="submission" date="2016-01" db="EMBL/GenBank/DDBJ databases">
        <authorList>
            <person name="Mitreva M."/>
            <person name="Pepin K.H."/>
            <person name="Mihindukulasuriya K.A."/>
            <person name="Fulton R."/>
            <person name="Fronick C."/>
            <person name="O'Laughlin M."/>
            <person name="Miner T."/>
            <person name="Herter B."/>
            <person name="Rosa B.A."/>
            <person name="Cordes M."/>
            <person name="Tomlinson C."/>
            <person name="Wollam A."/>
            <person name="Palsikar V.B."/>
            <person name="Mardis E.R."/>
            <person name="Wilson R.K."/>
        </authorList>
    </citation>
    <scope>NUCLEOTIDE SEQUENCE [LARGE SCALE GENOMIC DNA]</scope>
    <source>
        <strain evidence="5">DNF00729</strain>
    </source>
</reference>
<evidence type="ECO:0000256" key="2">
    <source>
        <dbReference type="ARBA" id="ARBA00022801"/>
    </source>
</evidence>
<dbReference type="InterPro" id="IPR029001">
    <property type="entry name" value="ITPase-like_fam"/>
</dbReference>
<keyword evidence="5" id="KW-1185">Reference proteome</keyword>
<keyword evidence="2 3" id="KW-0378">Hydrolase</keyword>
<dbReference type="HAMAP" id="MF_00528">
    <property type="entry name" value="Maf"/>
    <property type="match status" value="1"/>
</dbReference>
<dbReference type="InterPro" id="IPR003697">
    <property type="entry name" value="Maf-like"/>
</dbReference>
<dbReference type="RefSeq" id="WP_068369828.1">
    <property type="nucleotide sequence ID" value="NZ_CAIJCT010000010.1"/>
</dbReference>
<comment type="catalytic activity">
    <reaction evidence="3">
        <text>dTTP + H2O = dTMP + diphosphate + H(+)</text>
        <dbReference type="Rhea" id="RHEA:28534"/>
        <dbReference type="ChEBI" id="CHEBI:15377"/>
        <dbReference type="ChEBI" id="CHEBI:15378"/>
        <dbReference type="ChEBI" id="CHEBI:33019"/>
        <dbReference type="ChEBI" id="CHEBI:37568"/>
        <dbReference type="ChEBI" id="CHEBI:63528"/>
        <dbReference type="EC" id="3.6.1.9"/>
    </reaction>
</comment>
<evidence type="ECO:0000256" key="3">
    <source>
        <dbReference type="HAMAP-Rule" id="MF_00528"/>
    </source>
</evidence>
<organism evidence="4 5">
    <name type="scientific">Aedoeadaptatus coxii</name>
    <dbReference type="NCBI Taxonomy" id="755172"/>
    <lineage>
        <taxon>Bacteria</taxon>
        <taxon>Bacillati</taxon>
        <taxon>Bacillota</taxon>
        <taxon>Tissierellia</taxon>
        <taxon>Tissierellales</taxon>
        <taxon>Peptoniphilaceae</taxon>
        <taxon>Aedoeadaptatus</taxon>
    </lineage>
</organism>
<evidence type="ECO:0000256" key="1">
    <source>
        <dbReference type="ARBA" id="ARBA00001968"/>
    </source>
</evidence>
<dbReference type="EC" id="3.6.1.9" evidence="3"/>
<keyword evidence="3" id="KW-0963">Cytoplasm</keyword>
<dbReference type="CDD" id="cd00555">
    <property type="entry name" value="Maf"/>
    <property type="match status" value="1"/>
</dbReference>
<comment type="caution">
    <text evidence="4">The sequence shown here is derived from an EMBL/GenBank/DDBJ whole genome shotgun (WGS) entry which is preliminary data.</text>
</comment>
<dbReference type="PANTHER" id="PTHR43213">
    <property type="entry name" value="BIFUNCTIONAL DTTP/UTP PYROPHOSPHATASE/METHYLTRANSFERASE PROTEIN-RELATED"/>
    <property type="match status" value="1"/>
</dbReference>
<proteinExistence type="inferred from homology"/>
<dbReference type="Gene3D" id="3.90.950.10">
    <property type="match status" value="1"/>
</dbReference>
<keyword evidence="3" id="KW-0546">Nucleotide metabolism</keyword>
<accession>A0A134AC69</accession>
<comment type="subcellular location">
    <subcellularLocation>
        <location evidence="3">Cytoplasm</location>
    </subcellularLocation>
</comment>
<feature type="site" description="Important for substrate specificity" evidence="3">
    <location>
        <position position="11"/>
    </location>
</feature>
<dbReference type="Proteomes" id="UP000070442">
    <property type="component" value="Unassembled WGS sequence"/>
</dbReference>
<comment type="caution">
    <text evidence="3">Lacks conserved residue(s) required for the propagation of feature annotation.</text>
</comment>
<dbReference type="PANTHER" id="PTHR43213:SF5">
    <property type="entry name" value="BIFUNCTIONAL DTTP_UTP PYROPHOSPHATASE_METHYLTRANSFERASE PROTEIN-RELATED"/>
    <property type="match status" value="1"/>
</dbReference>
<dbReference type="SUPFAM" id="SSF52972">
    <property type="entry name" value="ITPase-like"/>
    <property type="match status" value="1"/>
</dbReference>
<dbReference type="STRING" id="755172.HMPREF1863_01756"/>
<dbReference type="AlphaFoldDB" id="A0A134AC69"/>
<comment type="similarity">
    <text evidence="3">Belongs to the Maf family. YhdE subfamily.</text>
</comment>
<feature type="site" description="Important for substrate specificity" evidence="3">
    <location>
        <position position="149"/>
    </location>
</feature>
<dbReference type="GO" id="GO:0009117">
    <property type="term" value="P:nucleotide metabolic process"/>
    <property type="evidence" value="ECO:0007669"/>
    <property type="project" value="UniProtKB-KW"/>
</dbReference>
<protein>
    <recommendedName>
        <fullName evidence="3">dTTP/UTP pyrophosphatase</fullName>
        <shortName evidence="3">dTTPase/UTPase</shortName>
        <ecNumber evidence="3">3.6.1.9</ecNumber>
    </recommendedName>
    <alternativeName>
        <fullName evidence="3">Nucleoside triphosphate pyrophosphatase</fullName>
    </alternativeName>
    <alternativeName>
        <fullName evidence="3">Nucleotide pyrophosphatase</fullName>
        <shortName evidence="3">Nucleotide PPase</shortName>
    </alternativeName>
</protein>
<dbReference type="GO" id="GO:0005737">
    <property type="term" value="C:cytoplasm"/>
    <property type="evidence" value="ECO:0007669"/>
    <property type="project" value="UniProtKB-SubCell"/>
</dbReference>
<comment type="function">
    <text evidence="3">Nucleoside triphosphate pyrophosphatase that hydrolyzes dTTP and UTP. May have a dual role in cell division arrest and in preventing the incorporation of modified nucleotides into cellular nucleic acids.</text>
</comment>
<dbReference type="GO" id="GO:0036218">
    <property type="term" value="F:dTTP diphosphatase activity"/>
    <property type="evidence" value="ECO:0007669"/>
    <property type="project" value="RHEA"/>
</dbReference>
<name>A0A134AC69_9FIRM</name>
<feature type="active site" description="Proton acceptor" evidence="3">
    <location>
        <position position="67"/>
    </location>
</feature>
<comment type="cofactor">
    <cofactor evidence="1 3">
        <name>a divalent metal cation</name>
        <dbReference type="ChEBI" id="CHEBI:60240"/>
    </cofactor>
</comment>
<dbReference type="GO" id="GO:0036221">
    <property type="term" value="F:UTP diphosphatase activity"/>
    <property type="evidence" value="ECO:0007669"/>
    <property type="project" value="RHEA"/>
</dbReference>
<comment type="catalytic activity">
    <reaction evidence="3">
        <text>UTP + H2O = UMP + diphosphate + H(+)</text>
        <dbReference type="Rhea" id="RHEA:29395"/>
        <dbReference type="ChEBI" id="CHEBI:15377"/>
        <dbReference type="ChEBI" id="CHEBI:15378"/>
        <dbReference type="ChEBI" id="CHEBI:33019"/>
        <dbReference type="ChEBI" id="CHEBI:46398"/>
        <dbReference type="ChEBI" id="CHEBI:57865"/>
        <dbReference type="EC" id="3.6.1.9"/>
    </reaction>
</comment>
<sequence>MKLILASTSPRRKALLKEAGIDFETASPTFDELSLRRSSPEIYVMQLSYQKAMSVERKEGDVVLASDTVVVLDDDILGKPKDRKDAERMLHRLKGREHHVLTGYAILGKEKYVDYDVASVHFEDFSEEQLKAYLDKNTFGDKAGAYGFQEVESFEITVEGDPHTVVGLPVAAVLEHLKGEGIGK</sequence>
<dbReference type="PIRSF" id="PIRSF006305">
    <property type="entry name" value="Maf"/>
    <property type="match status" value="1"/>
</dbReference>
<dbReference type="PATRIC" id="fig|755172.3.peg.1715"/>
<feature type="site" description="Important for substrate specificity" evidence="3">
    <location>
        <position position="68"/>
    </location>
</feature>